<dbReference type="Pfam" id="PF02277">
    <property type="entry name" value="DBI_PRT"/>
    <property type="match status" value="1"/>
</dbReference>
<dbReference type="UniPathway" id="UPA00061">
    <property type="reaction ID" value="UER00516"/>
</dbReference>
<name>A0A1B4V2G8_9GAMM</name>
<keyword evidence="6 10" id="KW-0328">Glycosyltransferase</keyword>
<protein>
    <recommendedName>
        <fullName evidence="4 10">Nicotinate-nucleotide--dimethylbenzimidazole phosphoribosyltransferase</fullName>
        <shortName evidence="10">NN:DBI PRT</shortName>
        <ecNumber evidence="3 10">2.4.2.21</ecNumber>
    </recommendedName>
    <alternativeName>
        <fullName evidence="8 10">N(1)-alpha-phosphoribosyltransferase</fullName>
    </alternativeName>
</protein>
<dbReference type="HAMAP" id="MF_00230">
    <property type="entry name" value="CobT"/>
    <property type="match status" value="1"/>
</dbReference>
<dbReference type="NCBIfam" id="TIGR03160">
    <property type="entry name" value="cobT_DBIPRT"/>
    <property type="match status" value="1"/>
</dbReference>
<comment type="function">
    <text evidence="10">Catalyzes the synthesis of alpha-ribazole-5'-phosphate from nicotinate mononucleotide (NAMN) and 5,6-dimethylbenzimidazole (DMB).</text>
</comment>
<comment type="catalytic activity">
    <reaction evidence="9 10">
        <text>5,6-dimethylbenzimidazole + nicotinate beta-D-ribonucleotide = alpha-ribazole 5'-phosphate + nicotinate + H(+)</text>
        <dbReference type="Rhea" id="RHEA:11196"/>
        <dbReference type="ChEBI" id="CHEBI:15378"/>
        <dbReference type="ChEBI" id="CHEBI:15890"/>
        <dbReference type="ChEBI" id="CHEBI:32544"/>
        <dbReference type="ChEBI" id="CHEBI:57502"/>
        <dbReference type="ChEBI" id="CHEBI:57918"/>
        <dbReference type="EC" id="2.4.2.21"/>
    </reaction>
</comment>
<evidence type="ECO:0000256" key="6">
    <source>
        <dbReference type="ARBA" id="ARBA00022676"/>
    </source>
</evidence>
<sequence>MSAQRWRDPVRVPDVACARAARARQARLTKPPGSLGRLEEVVCRLAALQASERPRVDAVRIVVFAADHGVAAQGVSAFPQAVTAEMVRNFARGGAAINVLARSLGASLEVVNLGTVHETGRLPGVIDRPIGSGTADLAREPAMAEAQLLEALAAGGEAAERAGRAEVDLLIGGDMGIGNTTAASAVASALLSVPPRYLAGPGTGLDAAGVRRKAAVIEHALALHGSALAEPLEVLRRLGGFEIAALVGLYLRGAQLGIPLLVDGFIATTAALVAVRVNASAREWFIYAHRSAEPGHRMVLETLQAEPLLSLGMRLGEASGAAVAVPLLRLACALHEEMATFEEAGVSAGPEPQP</sequence>
<dbReference type="EC" id="2.4.2.21" evidence="3 10"/>
<dbReference type="SUPFAM" id="SSF52733">
    <property type="entry name" value="Nicotinate mononucleotide:5,6-dimethylbenzimidazole phosphoribosyltransferase (CobT)"/>
    <property type="match status" value="1"/>
</dbReference>
<dbReference type="GO" id="GO:0009236">
    <property type="term" value="P:cobalamin biosynthetic process"/>
    <property type="evidence" value="ECO:0007669"/>
    <property type="project" value="UniProtKB-UniRule"/>
</dbReference>
<evidence type="ECO:0000256" key="9">
    <source>
        <dbReference type="ARBA" id="ARBA00047340"/>
    </source>
</evidence>
<proteinExistence type="inferred from homology"/>
<dbReference type="InterPro" id="IPR023195">
    <property type="entry name" value="Nict_dMeBzImd_PRibTrfase_N"/>
</dbReference>
<dbReference type="InterPro" id="IPR036087">
    <property type="entry name" value="Nict_dMeBzImd_PRibTrfase_sf"/>
</dbReference>
<evidence type="ECO:0000313" key="11">
    <source>
        <dbReference type="EMBL" id="BAU47719.1"/>
    </source>
</evidence>
<evidence type="ECO:0000256" key="3">
    <source>
        <dbReference type="ARBA" id="ARBA00011991"/>
    </source>
</evidence>
<dbReference type="KEGG" id="sva:SVA_1144"/>
<dbReference type="Gene3D" id="3.40.50.10210">
    <property type="match status" value="1"/>
</dbReference>
<organism evidence="11 12">
    <name type="scientific">Sulfurifustis variabilis</name>
    <dbReference type="NCBI Taxonomy" id="1675686"/>
    <lineage>
        <taxon>Bacteria</taxon>
        <taxon>Pseudomonadati</taxon>
        <taxon>Pseudomonadota</taxon>
        <taxon>Gammaproteobacteria</taxon>
        <taxon>Acidiferrobacterales</taxon>
        <taxon>Acidiferrobacteraceae</taxon>
        <taxon>Sulfurifustis</taxon>
    </lineage>
</organism>
<evidence type="ECO:0000256" key="5">
    <source>
        <dbReference type="ARBA" id="ARBA00022573"/>
    </source>
</evidence>
<evidence type="ECO:0000313" key="12">
    <source>
        <dbReference type="Proteomes" id="UP000218899"/>
    </source>
</evidence>
<evidence type="ECO:0000256" key="10">
    <source>
        <dbReference type="HAMAP-Rule" id="MF_00230"/>
    </source>
</evidence>
<accession>A0A1B4V2G8</accession>
<evidence type="ECO:0000256" key="8">
    <source>
        <dbReference type="ARBA" id="ARBA00030686"/>
    </source>
</evidence>
<dbReference type="Gene3D" id="1.10.1610.10">
    <property type="match status" value="1"/>
</dbReference>
<dbReference type="Proteomes" id="UP000218899">
    <property type="component" value="Chromosome"/>
</dbReference>
<dbReference type="RefSeq" id="WP_096459993.1">
    <property type="nucleotide sequence ID" value="NZ_AP014936.1"/>
</dbReference>
<dbReference type="InterPro" id="IPR003200">
    <property type="entry name" value="Nict_dMeBzImd_PRibTrfase"/>
</dbReference>
<comment type="pathway">
    <text evidence="1 10">Nucleoside biosynthesis; alpha-ribazole biosynthesis; alpha-ribazole from 5,6-dimethylbenzimidazole: step 1/2.</text>
</comment>
<dbReference type="PANTHER" id="PTHR43463">
    <property type="entry name" value="NICOTINATE-NUCLEOTIDE--DIMETHYLBENZIMIDAZOLE PHOSPHORIBOSYLTRANSFERASE"/>
    <property type="match status" value="1"/>
</dbReference>
<dbReference type="PANTHER" id="PTHR43463:SF1">
    <property type="entry name" value="NICOTINATE-NUCLEOTIDE--DIMETHYLBENZIMIDAZOLE PHOSPHORIBOSYLTRANSFERASE"/>
    <property type="match status" value="1"/>
</dbReference>
<evidence type="ECO:0000256" key="1">
    <source>
        <dbReference type="ARBA" id="ARBA00005049"/>
    </source>
</evidence>
<reference evidence="11 12" key="1">
    <citation type="submission" date="2015-08" db="EMBL/GenBank/DDBJ databases">
        <title>Complete genome sequence of Sulfurifustis variabilis.</title>
        <authorList>
            <person name="Miura A."/>
            <person name="Kojima H."/>
            <person name="Fukui M."/>
        </authorList>
    </citation>
    <scope>NUCLEOTIDE SEQUENCE [LARGE SCALE GENOMIC DNA]</scope>
    <source>
        <strain evidence="12">skN76</strain>
    </source>
</reference>
<dbReference type="FunFam" id="3.40.50.10210:FF:000001">
    <property type="entry name" value="Nicotinate-nucleotide--dimethylbenzimidazole phosphoribosyltransferase"/>
    <property type="match status" value="1"/>
</dbReference>
<keyword evidence="12" id="KW-1185">Reference proteome</keyword>
<keyword evidence="7 10" id="KW-0808">Transferase</keyword>
<dbReference type="InterPro" id="IPR017846">
    <property type="entry name" value="Nict_dMeBzImd_PRibTrfase_bact"/>
</dbReference>
<evidence type="ECO:0000256" key="2">
    <source>
        <dbReference type="ARBA" id="ARBA00007110"/>
    </source>
</evidence>
<dbReference type="EMBL" id="AP014936">
    <property type="protein sequence ID" value="BAU47719.1"/>
    <property type="molecule type" value="Genomic_DNA"/>
</dbReference>
<gene>
    <name evidence="10" type="primary">cobT</name>
    <name evidence="11" type="ORF">SVA_1144</name>
</gene>
<dbReference type="CDD" id="cd02439">
    <property type="entry name" value="DMB-PRT_CobT"/>
    <property type="match status" value="1"/>
</dbReference>
<dbReference type="AlphaFoldDB" id="A0A1B4V2G8"/>
<keyword evidence="5 10" id="KW-0169">Cobalamin biosynthesis</keyword>
<evidence type="ECO:0000256" key="4">
    <source>
        <dbReference type="ARBA" id="ARBA00015486"/>
    </source>
</evidence>
<dbReference type="GO" id="GO:0008939">
    <property type="term" value="F:nicotinate-nucleotide-dimethylbenzimidazole phosphoribosyltransferase activity"/>
    <property type="evidence" value="ECO:0007669"/>
    <property type="project" value="UniProtKB-UniRule"/>
</dbReference>
<feature type="active site" description="Proton acceptor" evidence="10">
    <location>
        <position position="317"/>
    </location>
</feature>
<evidence type="ECO:0000256" key="7">
    <source>
        <dbReference type="ARBA" id="ARBA00022679"/>
    </source>
</evidence>
<dbReference type="OrthoDB" id="9781491at2"/>
<dbReference type="NCBIfam" id="NF000996">
    <property type="entry name" value="PRK00105.1"/>
    <property type="match status" value="1"/>
</dbReference>
<comment type="similarity">
    <text evidence="2 10">Belongs to the CobT family.</text>
</comment>